<organism evidence="4 5">
    <name type="scientific">Lujinxingia vulgaris</name>
    <dbReference type="NCBI Taxonomy" id="2600176"/>
    <lineage>
        <taxon>Bacteria</taxon>
        <taxon>Deltaproteobacteria</taxon>
        <taxon>Bradymonadales</taxon>
        <taxon>Lujinxingiaceae</taxon>
        <taxon>Lujinxingia</taxon>
    </lineage>
</organism>
<dbReference type="GO" id="GO:0005829">
    <property type="term" value="C:cytosol"/>
    <property type="evidence" value="ECO:0007669"/>
    <property type="project" value="TreeGrafter"/>
</dbReference>
<dbReference type="UniPathway" id="UPA00124"/>
<evidence type="ECO:0000313" key="5">
    <source>
        <dbReference type="Proteomes" id="UP000321412"/>
    </source>
</evidence>
<comment type="caution">
    <text evidence="4">The sequence shown here is derived from an EMBL/GenBank/DDBJ whole genome shotgun (WGS) entry which is preliminary data.</text>
</comment>
<dbReference type="EC" id="1.1.1.133" evidence="2"/>
<dbReference type="InterPro" id="IPR036291">
    <property type="entry name" value="NAD(P)-bd_dom_sf"/>
</dbReference>
<protein>
    <recommendedName>
        <fullName evidence="2">dTDP-4-dehydrorhamnose reductase</fullName>
        <ecNumber evidence="2">1.1.1.133</ecNumber>
    </recommendedName>
</protein>
<dbReference type="Proteomes" id="UP000321412">
    <property type="component" value="Unassembled WGS sequence"/>
</dbReference>
<dbReference type="PANTHER" id="PTHR10491:SF4">
    <property type="entry name" value="METHIONINE ADENOSYLTRANSFERASE 2 SUBUNIT BETA"/>
    <property type="match status" value="1"/>
</dbReference>
<dbReference type="SUPFAM" id="SSF51735">
    <property type="entry name" value="NAD(P)-binding Rossmann-fold domains"/>
    <property type="match status" value="1"/>
</dbReference>
<dbReference type="EMBL" id="VOSM01000005">
    <property type="protein sequence ID" value="TXD36645.1"/>
    <property type="molecule type" value="Genomic_DNA"/>
</dbReference>
<dbReference type="OrthoDB" id="9803892at2"/>
<dbReference type="CDD" id="cd05254">
    <property type="entry name" value="dTDP_HR_like_SDR_e"/>
    <property type="match status" value="1"/>
</dbReference>
<keyword evidence="2" id="KW-0521">NADP</keyword>
<comment type="function">
    <text evidence="2">Catalyzes the reduction of dTDP-6-deoxy-L-lyxo-4-hexulose to yield dTDP-L-rhamnose.</text>
</comment>
<proteinExistence type="inferred from homology"/>
<comment type="similarity">
    <text evidence="1 2">Belongs to the dTDP-4-dehydrorhamnose reductase family.</text>
</comment>
<dbReference type="GO" id="GO:0008831">
    <property type="term" value="F:dTDP-4-dehydrorhamnose reductase activity"/>
    <property type="evidence" value="ECO:0007669"/>
    <property type="project" value="UniProtKB-EC"/>
</dbReference>
<dbReference type="Gene3D" id="3.40.50.720">
    <property type="entry name" value="NAD(P)-binding Rossmann-like Domain"/>
    <property type="match status" value="1"/>
</dbReference>
<evidence type="ECO:0000256" key="1">
    <source>
        <dbReference type="ARBA" id="ARBA00010944"/>
    </source>
</evidence>
<dbReference type="InterPro" id="IPR029903">
    <property type="entry name" value="RmlD-like-bd"/>
</dbReference>
<dbReference type="GO" id="GO:0019305">
    <property type="term" value="P:dTDP-rhamnose biosynthetic process"/>
    <property type="evidence" value="ECO:0007669"/>
    <property type="project" value="UniProtKB-UniPathway"/>
</dbReference>
<dbReference type="InterPro" id="IPR005913">
    <property type="entry name" value="dTDP_dehydrorham_reduct"/>
</dbReference>
<feature type="domain" description="RmlD-like substrate binding" evidence="3">
    <location>
        <begin position="25"/>
        <end position="299"/>
    </location>
</feature>
<reference evidence="4 5" key="1">
    <citation type="submission" date="2019-08" db="EMBL/GenBank/DDBJ databases">
        <title>Bradymonadales sp. TMQ4.</title>
        <authorList>
            <person name="Liang Q."/>
        </authorList>
    </citation>
    <scope>NUCLEOTIDE SEQUENCE [LARGE SCALE GENOMIC DNA]</scope>
    <source>
        <strain evidence="4 5">TMQ4</strain>
    </source>
</reference>
<evidence type="ECO:0000256" key="2">
    <source>
        <dbReference type="RuleBase" id="RU364082"/>
    </source>
</evidence>
<accession>A0A5C6X489</accession>
<dbReference type="Gene3D" id="3.90.25.10">
    <property type="entry name" value="UDP-galactose 4-epimerase, domain 1"/>
    <property type="match status" value="1"/>
</dbReference>
<evidence type="ECO:0000313" key="4">
    <source>
        <dbReference type="EMBL" id="TXD36645.1"/>
    </source>
</evidence>
<dbReference type="AlphaFoldDB" id="A0A5C6X489"/>
<keyword evidence="5" id="KW-1185">Reference proteome</keyword>
<sequence length="323" mass="35219">MLFESARGEVTIILRRGEIMVSTIVIASAGQLGSELMAALKARGEAAVGVNLESCNLDDPQSIEATLARYPGVTRIFNAGAFTQVDRAEQEPQAAFRTNALGVGFLAHACAERQITLVHFSTDYVFGEGHSRPILEDAAPNPLSVYGRSKLLGERLALQHNPRTFVLRSCGLYGPSHPNFVRAMLRVGQGSEPVAIVNDQIVTPTPARTLAEVAIALSTRDDFGIFHATAQGQCSWFDFARALFDHLDLRPRLRPVDSQSWGAAARRPTYSVLENRALKHLQLDSFGDWYAELAAFLNDHGQRLLDELRPAPDLGAGHRPAAP</sequence>
<comment type="pathway">
    <text evidence="2">Carbohydrate biosynthesis; dTDP-L-rhamnose biosynthesis.</text>
</comment>
<dbReference type="PANTHER" id="PTHR10491">
    <property type="entry name" value="DTDP-4-DEHYDRORHAMNOSE REDUCTASE"/>
    <property type="match status" value="1"/>
</dbReference>
<dbReference type="NCBIfam" id="TIGR01214">
    <property type="entry name" value="rmlD"/>
    <property type="match status" value="1"/>
</dbReference>
<dbReference type="Pfam" id="PF04321">
    <property type="entry name" value="RmlD_sub_bind"/>
    <property type="match status" value="1"/>
</dbReference>
<evidence type="ECO:0000259" key="3">
    <source>
        <dbReference type="Pfam" id="PF04321"/>
    </source>
</evidence>
<keyword evidence="2 4" id="KW-0560">Oxidoreductase</keyword>
<gene>
    <name evidence="4" type="primary">rfbD</name>
    <name evidence="4" type="ORF">FRC98_12475</name>
</gene>
<name>A0A5C6X489_9DELT</name>